<organism evidence="9">
    <name type="scientific">Palisada sp</name>
    <dbReference type="NCBI Taxonomy" id="1955416"/>
    <lineage>
        <taxon>Eukaryota</taxon>
        <taxon>Rhodophyta</taxon>
        <taxon>Florideophyceae</taxon>
        <taxon>Rhodymeniophycidae</taxon>
        <taxon>Ceramiales</taxon>
        <taxon>Rhodomelaceae</taxon>
        <taxon>Laurencieae</taxon>
        <taxon>Palisada</taxon>
    </lineage>
</organism>
<keyword evidence="4 9" id="KW-0689">Ribosomal protein</keyword>
<dbReference type="SUPFAM" id="SSF55658">
    <property type="entry name" value="L9 N-domain-like"/>
    <property type="match status" value="1"/>
</dbReference>
<evidence type="ECO:0000256" key="3">
    <source>
        <dbReference type="ARBA" id="ARBA00022884"/>
    </source>
</evidence>
<keyword evidence="3" id="KW-0694">RNA-binding</keyword>
<dbReference type="InterPro" id="IPR000244">
    <property type="entry name" value="Ribosomal_bL9"/>
</dbReference>
<sequence>MKKKIQVIIKNSNFQQQKKGTIINVFPGYAFNYLIPNGIVAVATKNQIKHYQMFLDIEKKKQEENSIQTEKIKNKIEKISKITVYRKQGDNKLIFGSIKEKDIIKWISRYCNLQIDKKQIKVDNINNIEINGIKIHIKQNIIVTVKLCIIPCSI</sequence>
<evidence type="ECO:0000256" key="4">
    <source>
        <dbReference type="ARBA" id="ARBA00022980"/>
    </source>
</evidence>
<keyword evidence="2" id="KW-0699">rRNA-binding</keyword>
<dbReference type="GO" id="GO:1990904">
    <property type="term" value="C:ribonucleoprotein complex"/>
    <property type="evidence" value="ECO:0007669"/>
    <property type="project" value="UniProtKB-KW"/>
</dbReference>
<dbReference type="Gene3D" id="3.40.5.10">
    <property type="entry name" value="Ribosomal protein L9, N-terminal domain"/>
    <property type="match status" value="1"/>
</dbReference>
<dbReference type="InterPro" id="IPR020069">
    <property type="entry name" value="Ribosomal_bL9_C"/>
</dbReference>
<evidence type="ECO:0000259" key="8">
    <source>
        <dbReference type="Pfam" id="PF03948"/>
    </source>
</evidence>
<reference evidence="9" key="1">
    <citation type="journal article" date="2017" name="J. Phycol.">
        <title>Analysis of chloroplast genomes and a supermatrix inform reclassification of the Rhodomelaceae (Rhodophyta).</title>
        <authorList>
            <person name="Diaz-Tapia P."/>
            <person name="Maggs C.A."/>
            <person name="West J.A."/>
            <person name="Verbruggen H."/>
        </authorList>
    </citation>
    <scope>NUCLEOTIDE SEQUENCE</scope>
    <source>
        <strain evidence="9">PD1686</strain>
    </source>
</reference>
<comment type="similarity">
    <text evidence="1">Belongs to the bacterial ribosomal protein bL9 family.</text>
</comment>
<name>A0A1Z1MRS2_9FLOR</name>
<evidence type="ECO:0000259" key="7">
    <source>
        <dbReference type="Pfam" id="PF01281"/>
    </source>
</evidence>
<dbReference type="PANTHER" id="PTHR21368">
    <property type="entry name" value="50S RIBOSOMAL PROTEIN L9"/>
    <property type="match status" value="1"/>
</dbReference>
<dbReference type="InterPro" id="IPR036791">
    <property type="entry name" value="Ribosomal_bL9_C_sf"/>
</dbReference>
<accession>A0A1Z1MRS2</accession>
<evidence type="ECO:0000313" key="9">
    <source>
        <dbReference type="EMBL" id="ARW68788.1"/>
    </source>
</evidence>
<dbReference type="Pfam" id="PF01281">
    <property type="entry name" value="Ribosomal_L9_N"/>
    <property type="match status" value="1"/>
</dbReference>
<dbReference type="GO" id="GO:0006412">
    <property type="term" value="P:translation"/>
    <property type="evidence" value="ECO:0007669"/>
    <property type="project" value="InterPro"/>
</dbReference>
<dbReference type="InterPro" id="IPR009027">
    <property type="entry name" value="Ribosomal_bL9/RNase_H1_N"/>
</dbReference>
<evidence type="ECO:0000256" key="2">
    <source>
        <dbReference type="ARBA" id="ARBA00022730"/>
    </source>
</evidence>
<keyword evidence="9" id="KW-0934">Plastid</keyword>
<keyword evidence="5" id="KW-0687">Ribonucleoprotein</keyword>
<feature type="domain" description="Large ribosomal subunit protein bL9 C-terminal" evidence="8">
    <location>
        <begin position="69"/>
        <end position="149"/>
    </location>
</feature>
<dbReference type="SUPFAM" id="SSF55653">
    <property type="entry name" value="Ribosomal protein L9 C-domain"/>
    <property type="match status" value="1"/>
</dbReference>
<proteinExistence type="inferred from homology"/>
<dbReference type="GO" id="GO:0019843">
    <property type="term" value="F:rRNA binding"/>
    <property type="evidence" value="ECO:0007669"/>
    <property type="project" value="UniProtKB-KW"/>
</dbReference>
<dbReference type="InterPro" id="IPR036935">
    <property type="entry name" value="Ribosomal_bL9_N_sf"/>
</dbReference>
<dbReference type="GO" id="GO:0005840">
    <property type="term" value="C:ribosome"/>
    <property type="evidence" value="ECO:0007669"/>
    <property type="project" value="UniProtKB-KW"/>
</dbReference>
<dbReference type="NCBIfam" id="TIGR00158">
    <property type="entry name" value="L9"/>
    <property type="match status" value="1"/>
</dbReference>
<evidence type="ECO:0000256" key="1">
    <source>
        <dbReference type="ARBA" id="ARBA00010605"/>
    </source>
</evidence>
<dbReference type="Gene3D" id="3.10.430.100">
    <property type="entry name" value="Ribosomal protein L9, C-terminal domain"/>
    <property type="match status" value="1"/>
</dbReference>
<keyword evidence="9" id="KW-0150">Chloroplast</keyword>
<evidence type="ECO:0000256" key="5">
    <source>
        <dbReference type="ARBA" id="ARBA00023274"/>
    </source>
</evidence>
<gene>
    <name evidence="9" type="primary">rpl9</name>
</gene>
<dbReference type="Pfam" id="PF03948">
    <property type="entry name" value="Ribosomal_L9_C"/>
    <property type="match status" value="1"/>
</dbReference>
<geneLocation type="chloroplast" evidence="9"/>
<dbReference type="InterPro" id="IPR020594">
    <property type="entry name" value="Ribosomal_bL9_bac/chp"/>
</dbReference>
<dbReference type="EMBL" id="MF101453">
    <property type="protein sequence ID" value="ARW68788.1"/>
    <property type="molecule type" value="Genomic_DNA"/>
</dbReference>
<dbReference type="InterPro" id="IPR020070">
    <property type="entry name" value="Ribosomal_bL9_N"/>
</dbReference>
<dbReference type="AlphaFoldDB" id="A0A1Z1MRS2"/>
<evidence type="ECO:0000256" key="6">
    <source>
        <dbReference type="ARBA" id="ARBA00035427"/>
    </source>
</evidence>
<protein>
    <recommendedName>
        <fullName evidence="6">50S ribosomal protein L9, chloroplastic</fullName>
    </recommendedName>
</protein>
<dbReference type="GO" id="GO:0003735">
    <property type="term" value="F:structural constituent of ribosome"/>
    <property type="evidence" value="ECO:0007669"/>
    <property type="project" value="InterPro"/>
</dbReference>
<feature type="domain" description="Ribosomal protein L9" evidence="7">
    <location>
        <begin position="18"/>
        <end position="51"/>
    </location>
</feature>